<dbReference type="InterPro" id="IPR001360">
    <property type="entry name" value="Glyco_hydro_1"/>
</dbReference>
<evidence type="ECO:0000313" key="3">
    <source>
        <dbReference type="EMBL" id="CAD5319499.1"/>
    </source>
</evidence>
<sequence length="548" mass="60905">MAGRISCCLNLPPLDSNSAQSLASLLKTTSKISCRRTENETEPRKNKCSFVLGVAATVVIGGIQINDVASVEAAVVKSPVEEMAAGVVPPRRWSDKRTCPPWLENSLETIVPENLPRPSAHRRLELAGLAKGDAPPVGVVMTRVNRGEKIKDGSNGSIADDSYHLYKEDVGLLHQIGFNAYRFSISWSRILPRGNLKGGINQAGIDYYNNLINELLSKGIKPFATIFHWDTPQDLEDAYGGFLGAQIVNDFRDYADICFNNFGDRVKHWITLNEPLTVVQQGYVAGVMAPGRCSKFTNPNCTAENGATEPYIVGWNLPYTESAEDRLAAARAMAFTFDYFMEPLVTGKYPVDMVNNVKGGRLPTFTSKQSNMLKGSYDFIGINYYSSSYAKDVPCSSENVTMFSDPCASVTGERDGVPIGPKAASDWLLIYPKGIRDLILYAKYKFKDPVMYITENGRDEASTGKILLKDGDRIDYYARHLKMVQDAISIGANVKGFFAWSLLDNFEWASGYTVRFGLVYVDFNDGRKRYLKKSAHWFRHLLNGKKEN</sequence>
<dbReference type="Gene3D" id="3.20.20.80">
    <property type="entry name" value="Glycosidases"/>
    <property type="match status" value="2"/>
</dbReference>
<evidence type="ECO:0000256" key="2">
    <source>
        <dbReference type="RuleBase" id="RU003690"/>
    </source>
</evidence>
<protein>
    <submittedName>
        <fullName evidence="3">(thale cress) hypothetical protein</fullName>
    </submittedName>
</protein>
<dbReference type="Proteomes" id="UP000516314">
    <property type="component" value="Chromosome 2"/>
</dbReference>
<reference evidence="3 4" key="1">
    <citation type="submission" date="2020-09" db="EMBL/GenBank/DDBJ databases">
        <authorList>
            <person name="Ashkenazy H."/>
        </authorList>
    </citation>
    <scope>NUCLEOTIDE SEQUENCE [LARGE SCALE GENOMIC DNA]</scope>
    <source>
        <strain evidence="4">cv. Cdm-0</strain>
    </source>
</reference>
<dbReference type="GO" id="GO:0004553">
    <property type="term" value="F:hydrolase activity, hydrolyzing O-glycosyl compounds"/>
    <property type="evidence" value="ECO:0007669"/>
    <property type="project" value="InterPro"/>
</dbReference>
<dbReference type="Pfam" id="PF00232">
    <property type="entry name" value="Glyco_hydro_1"/>
    <property type="match status" value="2"/>
</dbReference>
<comment type="similarity">
    <text evidence="1 2">Belongs to the glycosyl hydrolase 1 family.</text>
</comment>
<proteinExistence type="inferred from homology"/>
<organism evidence="3 4">
    <name type="scientific">Arabidopsis thaliana</name>
    <name type="common">Mouse-ear cress</name>
    <dbReference type="NCBI Taxonomy" id="3702"/>
    <lineage>
        <taxon>Eukaryota</taxon>
        <taxon>Viridiplantae</taxon>
        <taxon>Streptophyta</taxon>
        <taxon>Embryophyta</taxon>
        <taxon>Tracheophyta</taxon>
        <taxon>Spermatophyta</taxon>
        <taxon>Magnoliopsida</taxon>
        <taxon>eudicotyledons</taxon>
        <taxon>Gunneridae</taxon>
        <taxon>Pentapetalae</taxon>
        <taxon>rosids</taxon>
        <taxon>malvids</taxon>
        <taxon>Brassicales</taxon>
        <taxon>Brassicaceae</taxon>
        <taxon>Camelineae</taxon>
        <taxon>Arabidopsis</taxon>
    </lineage>
</organism>
<dbReference type="SUPFAM" id="SSF51445">
    <property type="entry name" value="(Trans)glycosidases"/>
    <property type="match status" value="1"/>
</dbReference>
<dbReference type="PANTHER" id="PTHR10353">
    <property type="entry name" value="GLYCOSYL HYDROLASE"/>
    <property type="match status" value="1"/>
</dbReference>
<dbReference type="PRINTS" id="PR00131">
    <property type="entry name" value="GLHYDRLASE1"/>
</dbReference>
<gene>
    <name evidence="3" type="ORF">AT9943_LOCUS7677</name>
</gene>
<dbReference type="AlphaFoldDB" id="A0A7G2EBS0"/>
<name>A0A7G2EBS0_ARATH</name>
<evidence type="ECO:0000256" key="1">
    <source>
        <dbReference type="ARBA" id="ARBA00010838"/>
    </source>
</evidence>
<dbReference type="EMBL" id="LR881467">
    <property type="protein sequence ID" value="CAD5319499.1"/>
    <property type="molecule type" value="Genomic_DNA"/>
</dbReference>
<dbReference type="GO" id="GO:0005975">
    <property type="term" value="P:carbohydrate metabolic process"/>
    <property type="evidence" value="ECO:0007669"/>
    <property type="project" value="InterPro"/>
</dbReference>
<accession>A0A7G2EBS0</accession>
<evidence type="ECO:0000313" key="4">
    <source>
        <dbReference type="Proteomes" id="UP000516314"/>
    </source>
</evidence>
<dbReference type="InterPro" id="IPR017853">
    <property type="entry name" value="GH"/>
</dbReference>
<dbReference type="PANTHER" id="PTHR10353:SF237">
    <property type="entry name" value="BETA-GLUCOSIDASE 12-RELATED"/>
    <property type="match status" value="1"/>
</dbReference>